<comment type="caution">
    <text evidence="2">The sequence shown here is derived from an EMBL/GenBank/DDBJ whole genome shotgun (WGS) entry which is preliminary data.</text>
</comment>
<dbReference type="AlphaFoldDB" id="A0A831X0V8"/>
<feature type="transmembrane region" description="Helical" evidence="1">
    <location>
        <begin position="12"/>
        <end position="32"/>
    </location>
</feature>
<organism evidence="2">
    <name type="scientific">Thermorudis peleae</name>
    <dbReference type="NCBI Taxonomy" id="1382356"/>
    <lineage>
        <taxon>Bacteria</taxon>
        <taxon>Pseudomonadati</taxon>
        <taxon>Thermomicrobiota</taxon>
        <taxon>Thermomicrobia</taxon>
        <taxon>Thermomicrobia incertae sedis</taxon>
        <taxon>Thermorudis</taxon>
    </lineage>
</organism>
<sequence length="133" mass="13758">MTRRAALARVSSIAGALLVTLVVSILLHAALYHTGHPGPGAMPPAAVPTRLASPSLALHHQGTPGMHFEVPSEEPSERCPAPDLIASPVMLIGLAAPVALGGAALAAEPAIRCSPWVALPQRPPRVVLQRFLL</sequence>
<reference evidence="2" key="1">
    <citation type="journal article" date="2020" name="mSystems">
        <title>Genome- and Community-Level Interaction Insights into Carbon Utilization and Element Cycling Functions of Hydrothermarchaeota in Hydrothermal Sediment.</title>
        <authorList>
            <person name="Zhou Z."/>
            <person name="Liu Y."/>
            <person name="Xu W."/>
            <person name="Pan J."/>
            <person name="Luo Z.H."/>
            <person name="Li M."/>
        </authorList>
    </citation>
    <scope>NUCLEOTIDE SEQUENCE [LARGE SCALE GENOMIC DNA]</scope>
    <source>
        <strain evidence="2">SpSt-210</strain>
    </source>
</reference>
<dbReference type="EMBL" id="DSIY01000036">
    <property type="protein sequence ID" value="HEG90131.1"/>
    <property type="molecule type" value="Genomic_DNA"/>
</dbReference>
<keyword evidence="1" id="KW-1133">Transmembrane helix</keyword>
<proteinExistence type="predicted"/>
<name>A0A831X0V8_9BACT</name>
<feature type="transmembrane region" description="Helical" evidence="1">
    <location>
        <begin position="85"/>
        <end position="107"/>
    </location>
</feature>
<accession>A0A831X0V8</accession>
<keyword evidence="1" id="KW-0812">Transmembrane</keyword>
<gene>
    <name evidence="2" type="ORF">ENP34_01595</name>
</gene>
<evidence type="ECO:0000256" key="1">
    <source>
        <dbReference type="SAM" id="Phobius"/>
    </source>
</evidence>
<protein>
    <submittedName>
        <fullName evidence="2">Uncharacterized protein</fullName>
    </submittedName>
</protein>
<keyword evidence="1" id="KW-0472">Membrane</keyword>
<evidence type="ECO:0000313" key="2">
    <source>
        <dbReference type="EMBL" id="HEG90131.1"/>
    </source>
</evidence>